<organism evidence="2 3">
    <name type="scientific">Pseudogemmobacter humi</name>
    <dbReference type="NCBI Taxonomy" id="2483812"/>
    <lineage>
        <taxon>Bacteria</taxon>
        <taxon>Pseudomonadati</taxon>
        <taxon>Pseudomonadota</taxon>
        <taxon>Alphaproteobacteria</taxon>
        <taxon>Rhodobacterales</taxon>
        <taxon>Paracoccaceae</taxon>
        <taxon>Pseudogemmobacter</taxon>
    </lineage>
</organism>
<evidence type="ECO:0000259" key="1">
    <source>
        <dbReference type="Pfam" id="PF00665"/>
    </source>
</evidence>
<dbReference type="Proteomes" id="UP000277498">
    <property type="component" value="Unassembled WGS sequence"/>
</dbReference>
<proteinExistence type="predicted"/>
<dbReference type="AlphaFoldDB" id="A0A3P5WJ81"/>
<dbReference type="Pfam" id="PF00665">
    <property type="entry name" value="rve"/>
    <property type="match status" value="1"/>
</dbReference>
<dbReference type="InterPro" id="IPR012337">
    <property type="entry name" value="RNaseH-like_sf"/>
</dbReference>
<dbReference type="PANTHER" id="PTHR46889:SF4">
    <property type="entry name" value="TRANSPOSASE INSO FOR INSERTION SEQUENCE ELEMENT IS911B-RELATED"/>
    <property type="match status" value="1"/>
</dbReference>
<reference evidence="2 3" key="1">
    <citation type="submission" date="2018-11" db="EMBL/GenBank/DDBJ databases">
        <authorList>
            <person name="Criscuolo A."/>
        </authorList>
    </citation>
    <scope>NUCLEOTIDE SEQUENCE [LARGE SCALE GENOMIC DNA]</scope>
    <source>
        <strain evidence="2">ACIP111625</strain>
    </source>
</reference>
<dbReference type="SUPFAM" id="SSF53098">
    <property type="entry name" value="Ribonuclease H-like"/>
    <property type="match status" value="1"/>
</dbReference>
<name>A0A3P5WJ81_9RHOB</name>
<dbReference type="PANTHER" id="PTHR46889">
    <property type="entry name" value="TRANSPOSASE INSF FOR INSERTION SEQUENCE IS3B-RELATED"/>
    <property type="match status" value="1"/>
</dbReference>
<keyword evidence="3" id="KW-1185">Reference proteome</keyword>
<evidence type="ECO:0000313" key="2">
    <source>
        <dbReference type="EMBL" id="VDC23763.1"/>
    </source>
</evidence>
<dbReference type="InterPro" id="IPR001584">
    <property type="entry name" value="Integrase_cat-core"/>
</dbReference>
<dbReference type="EMBL" id="UXAW01000048">
    <property type="protein sequence ID" value="VDC23763.1"/>
    <property type="molecule type" value="Genomic_DNA"/>
</dbReference>
<dbReference type="InterPro" id="IPR036397">
    <property type="entry name" value="RNaseH_sf"/>
</dbReference>
<dbReference type="InterPro" id="IPR050900">
    <property type="entry name" value="Transposase_IS3/IS150/IS904"/>
</dbReference>
<evidence type="ECO:0000313" key="3">
    <source>
        <dbReference type="Proteomes" id="UP000277498"/>
    </source>
</evidence>
<feature type="domain" description="Integrase catalytic" evidence="1">
    <location>
        <begin position="66"/>
        <end position="107"/>
    </location>
</feature>
<dbReference type="GO" id="GO:0003676">
    <property type="term" value="F:nucleic acid binding"/>
    <property type="evidence" value="ECO:0007669"/>
    <property type="project" value="InterPro"/>
</dbReference>
<dbReference type="GO" id="GO:0015074">
    <property type="term" value="P:DNA integration"/>
    <property type="evidence" value="ECO:0007669"/>
    <property type="project" value="InterPro"/>
</dbReference>
<gene>
    <name evidence="2" type="ORF">XINFAN_01172</name>
</gene>
<dbReference type="Gene3D" id="3.30.420.10">
    <property type="entry name" value="Ribonuclease H-like superfamily/Ribonuclease H"/>
    <property type="match status" value="1"/>
</dbReference>
<sequence>MRFAFIAKQRHIWPVSCLCEAPEVSRSGFHAWLSRPPGTRVIHDAKLVAAIRTSFKASDRTCGVRWRRGKADTLLHHSDQGSQYTSEQFQRLLADNGITCPMSRAGNVRDNPAMESFFSTQKTERTASKVCRTRNEARAHGFDDIERF</sequence>
<protein>
    <submittedName>
        <fullName evidence="2">Integrase core domain protein</fullName>
    </submittedName>
</protein>
<accession>A0A3P5WJ81</accession>